<dbReference type="EMBL" id="HBUF01130330">
    <property type="protein sequence ID" value="CAG6644018.1"/>
    <property type="molecule type" value="Transcribed_RNA"/>
</dbReference>
<reference evidence="1" key="1">
    <citation type="submission" date="2021-05" db="EMBL/GenBank/DDBJ databases">
        <authorList>
            <person name="Alioto T."/>
            <person name="Alioto T."/>
            <person name="Gomez Garrido J."/>
        </authorList>
    </citation>
    <scope>NUCLEOTIDE SEQUENCE</scope>
</reference>
<accession>A0A8D8R7J1</accession>
<dbReference type="EMBL" id="HBUF01130332">
    <property type="protein sequence ID" value="CAG6644024.1"/>
    <property type="molecule type" value="Transcribed_RNA"/>
</dbReference>
<dbReference type="EMBL" id="HBUF01130331">
    <property type="protein sequence ID" value="CAG6644021.1"/>
    <property type="molecule type" value="Transcribed_RNA"/>
</dbReference>
<organism evidence="1">
    <name type="scientific">Cacopsylla melanoneura</name>
    <dbReference type="NCBI Taxonomy" id="428564"/>
    <lineage>
        <taxon>Eukaryota</taxon>
        <taxon>Metazoa</taxon>
        <taxon>Ecdysozoa</taxon>
        <taxon>Arthropoda</taxon>
        <taxon>Hexapoda</taxon>
        <taxon>Insecta</taxon>
        <taxon>Pterygota</taxon>
        <taxon>Neoptera</taxon>
        <taxon>Paraneoptera</taxon>
        <taxon>Hemiptera</taxon>
        <taxon>Sternorrhyncha</taxon>
        <taxon>Psylloidea</taxon>
        <taxon>Psyllidae</taxon>
        <taxon>Psyllinae</taxon>
        <taxon>Cacopsylla</taxon>
    </lineage>
</organism>
<evidence type="ECO:0000313" key="1">
    <source>
        <dbReference type="EMBL" id="CAG6644024.1"/>
    </source>
</evidence>
<dbReference type="AlphaFoldDB" id="A0A8D8R7J1"/>
<sequence length="149" mass="16343">MKPDTSFTASSSFLIADAISLIVSRKVFLSVISSGIRLRIFFNAHDFLFNSWKASSDLFSLYSTASTSEAAPWSLKILSFILTLSSPCRIMPTTKSYAKPGFAVSVLDNAARRVCEAWTSRFSSCDKIGLKRTGSMRDVTGDSSPMVIF</sequence>
<name>A0A8D8R7J1_9HEMI</name>
<proteinExistence type="predicted"/>
<protein>
    <submittedName>
        <fullName evidence="1">Uncharacterized protein</fullName>
    </submittedName>
</protein>